<accession>A0A0B1Q091</accession>
<evidence type="ECO:0000313" key="2">
    <source>
        <dbReference type="Proteomes" id="UP000030826"/>
    </source>
</evidence>
<proteinExistence type="predicted"/>
<dbReference type="Proteomes" id="UP000030826">
    <property type="component" value="Unassembled WGS sequence"/>
</dbReference>
<organism evidence="1 2">
    <name type="scientific">Aureimonas altamirensis</name>
    <dbReference type="NCBI Taxonomy" id="370622"/>
    <lineage>
        <taxon>Bacteria</taxon>
        <taxon>Pseudomonadati</taxon>
        <taxon>Pseudomonadota</taxon>
        <taxon>Alphaproteobacteria</taxon>
        <taxon>Hyphomicrobiales</taxon>
        <taxon>Aurantimonadaceae</taxon>
        <taxon>Aureimonas</taxon>
    </lineage>
</organism>
<dbReference type="AlphaFoldDB" id="A0A0B1Q091"/>
<dbReference type="EMBL" id="JRFJ01000004">
    <property type="protein sequence ID" value="KHJ53784.1"/>
    <property type="molecule type" value="Genomic_DNA"/>
</dbReference>
<dbReference type="OrthoDB" id="9889855at2"/>
<sequence>MWRNLAGTPEAVSQFHEWIVAIYDDAASYAVKRLQFPVAQAVNHAIFLTLEELEQRNAPAELVAEIESRLTLERRSLMFNLARQHGVRAA</sequence>
<name>A0A0B1Q091_9HYPH</name>
<comment type="caution">
    <text evidence="1">The sequence shown here is derived from an EMBL/GenBank/DDBJ whole genome shotgun (WGS) entry which is preliminary data.</text>
</comment>
<gene>
    <name evidence="1" type="ORF">LA66_14355</name>
</gene>
<reference evidence="1 2" key="1">
    <citation type="submission" date="2014-09" db="EMBL/GenBank/DDBJ databases">
        <title>Isolation and characterization of Aurantimonas altamirensis ON-56566 from clinical sample following a dog bite.</title>
        <authorList>
            <person name="Eshaghi A."/>
            <person name="Li A."/>
            <person name="Shahinas D."/>
            <person name="Bahn P."/>
            <person name="Kus J.V."/>
            <person name="Patel S.N."/>
        </authorList>
    </citation>
    <scope>NUCLEOTIDE SEQUENCE [LARGE SCALE GENOMIC DNA]</scope>
    <source>
        <strain evidence="1 2">ON-56566</strain>
    </source>
</reference>
<evidence type="ECO:0000313" key="1">
    <source>
        <dbReference type="EMBL" id="KHJ53784.1"/>
    </source>
</evidence>
<protein>
    <submittedName>
        <fullName evidence="1">Uncharacterized protein</fullName>
    </submittedName>
</protein>
<dbReference type="RefSeq" id="WP_039194613.1">
    <property type="nucleotide sequence ID" value="NZ_JRFJ01000004.1"/>
</dbReference>